<dbReference type="InterPro" id="IPR006047">
    <property type="entry name" value="GH13_cat_dom"/>
</dbReference>
<dbReference type="SMART" id="SM00642">
    <property type="entry name" value="Aamy"/>
    <property type="match status" value="1"/>
</dbReference>
<feature type="signal peptide" evidence="7">
    <location>
        <begin position="1"/>
        <end position="18"/>
    </location>
</feature>
<keyword evidence="4" id="KW-0325">Glycoprotein</keyword>
<evidence type="ECO:0000256" key="4">
    <source>
        <dbReference type="ARBA" id="ARBA00023180"/>
    </source>
</evidence>
<dbReference type="EMBL" id="AK416977">
    <property type="protein sequence ID" value="BAN20192.1"/>
    <property type="molecule type" value="mRNA"/>
</dbReference>
<accession>R4WQL6</accession>
<evidence type="ECO:0000256" key="6">
    <source>
        <dbReference type="SAM" id="Phobius"/>
    </source>
</evidence>
<dbReference type="EC" id="3.2.1.20" evidence="3"/>
<evidence type="ECO:0000256" key="2">
    <source>
        <dbReference type="ARBA" id="ARBA00008061"/>
    </source>
</evidence>
<reference evidence="9" key="1">
    <citation type="journal article" date="2013" name="PLoS ONE">
        <title>Gene expression in gut symbiotic organ of stinkbug affected by extracellular bacterial symbiont.</title>
        <authorList>
            <person name="Futahashi R."/>
            <person name="Tanaka K."/>
            <person name="Tanahashi M."/>
            <person name="Nikoh N."/>
            <person name="Kikuchi Y."/>
            <person name="Lee B.L."/>
            <person name="Fukatsu T."/>
        </authorList>
    </citation>
    <scope>NUCLEOTIDE SEQUENCE</scope>
    <source>
        <tissue evidence="9">Midgut</tissue>
    </source>
</reference>
<keyword evidence="7" id="KW-0732">Signal</keyword>
<keyword evidence="6" id="KW-0812">Transmembrane</keyword>
<dbReference type="PANTHER" id="PTHR10357:SF179">
    <property type="entry name" value="NEUTRAL AND BASIC AMINO ACID TRANSPORT PROTEIN RBAT"/>
    <property type="match status" value="1"/>
</dbReference>
<comment type="catalytic activity">
    <reaction evidence="1">
        <text>Hydrolysis of terminal, non-reducing (1-&gt;4)-linked alpha-D-glucose residues with release of alpha-D-glucose.</text>
        <dbReference type="EC" id="3.2.1.20"/>
    </reaction>
</comment>
<keyword evidence="5" id="KW-0378">Hydrolase</keyword>
<evidence type="ECO:0000313" key="9">
    <source>
        <dbReference type="EMBL" id="BAN20192.1"/>
    </source>
</evidence>
<dbReference type="FunFam" id="3.90.400.10:FF:000001">
    <property type="entry name" value="Maltase A3, isoform A"/>
    <property type="match status" value="1"/>
</dbReference>
<dbReference type="Gene3D" id="3.90.400.10">
    <property type="entry name" value="Oligo-1,6-glucosidase, Domain 2"/>
    <property type="match status" value="1"/>
</dbReference>
<dbReference type="PANTHER" id="PTHR10357">
    <property type="entry name" value="ALPHA-AMYLASE FAMILY MEMBER"/>
    <property type="match status" value="1"/>
</dbReference>
<dbReference type="Pfam" id="PF00128">
    <property type="entry name" value="Alpha-amylase"/>
    <property type="match status" value="1"/>
</dbReference>
<feature type="chain" id="PRO_5004381485" description="alpha-glucosidase" evidence="7">
    <location>
        <begin position="19"/>
        <end position="574"/>
    </location>
</feature>
<dbReference type="Gene3D" id="3.20.20.80">
    <property type="entry name" value="Glycosidases"/>
    <property type="match status" value="1"/>
</dbReference>
<evidence type="ECO:0000256" key="1">
    <source>
        <dbReference type="ARBA" id="ARBA00001657"/>
    </source>
</evidence>
<evidence type="ECO:0000256" key="5">
    <source>
        <dbReference type="ARBA" id="ARBA00023295"/>
    </source>
</evidence>
<dbReference type="SUPFAM" id="SSF51445">
    <property type="entry name" value="(Trans)glycosidases"/>
    <property type="match status" value="1"/>
</dbReference>
<dbReference type="InterPro" id="IPR017853">
    <property type="entry name" value="GH"/>
</dbReference>
<dbReference type="GO" id="GO:0005975">
    <property type="term" value="P:carbohydrate metabolic process"/>
    <property type="evidence" value="ECO:0007669"/>
    <property type="project" value="InterPro"/>
</dbReference>
<dbReference type="AlphaFoldDB" id="R4WQL6"/>
<dbReference type="GO" id="GO:0004558">
    <property type="term" value="F:alpha-1,4-glucosidase activity"/>
    <property type="evidence" value="ECO:0007669"/>
    <property type="project" value="UniProtKB-EC"/>
</dbReference>
<evidence type="ECO:0000259" key="8">
    <source>
        <dbReference type="SMART" id="SM00642"/>
    </source>
</evidence>
<evidence type="ECO:0000256" key="7">
    <source>
        <dbReference type="SAM" id="SignalP"/>
    </source>
</evidence>
<feature type="domain" description="Glycosyl hydrolase family 13 catalytic" evidence="8">
    <location>
        <begin position="30"/>
        <end position="403"/>
    </location>
</feature>
<dbReference type="InterPro" id="IPR045857">
    <property type="entry name" value="O16G_dom_2"/>
</dbReference>
<comment type="similarity">
    <text evidence="2">Belongs to the glycosyl hydrolase 13 family.</text>
</comment>
<keyword evidence="5" id="KW-0326">Glycosidase</keyword>
<feature type="transmembrane region" description="Helical" evidence="6">
    <location>
        <begin position="555"/>
        <end position="573"/>
    </location>
</feature>
<keyword evidence="6" id="KW-1133">Transmembrane helix</keyword>
<protein>
    <recommendedName>
        <fullName evidence="3">alpha-glucosidase</fullName>
        <ecNumber evidence="3">3.2.1.20</ecNumber>
    </recommendedName>
</protein>
<sequence>MLRPLVLLLCYPFLAAFAEPDWWKTSILYQIYPRSYADSNGDGDGDLNGIRQHVEHLKSIGVGIVWLSPIYNSPWQDMGYDISDYKSVHPKFGTLEDAKALIQKLHSEGIKIFMDLVPNHSSIEHPWFNASRHGQEPERDYYVWKDPKDRKGDDIFPPNNWLSAFDGDSAWEYDEIRKQFYLHHFGKYQADLNYSNPKLVEAMKDNMRFWLDLGVDGFRVDTPGFLAEHPDFPDEPWIENCTSSLKYNCLEHIYTTNQPRTYEVLHQFQEMLEKEYNSDKYMILEVFAPWDQWKGYYGPLMAPFNFLLVNDLWKDTNAKKLQSIVSDYMTNIPKGIWPNWVLGNHDNTRVATRMGVDAVDATNMLILLLPGTSINYQGEEIGMEDGHVRKYEILDCCNRDPQRTPMQWTSGTNAGFSTGNKTWLPVNSNYWNINVETQSHDSKSHLSTYKRLAKLRKSLVHSTDLETATIGDSVFIFKRQNEGKTYYVIVNLNNQDEYTVLSSSSLKNLPAKLIVYIPSDNAAYAAGDSLDTSSKITLRPRSGIVASKASTSGAIASWVLAWSFPVFFIFGFYY</sequence>
<evidence type="ECO:0000256" key="3">
    <source>
        <dbReference type="ARBA" id="ARBA00012741"/>
    </source>
</evidence>
<keyword evidence="6" id="KW-0472">Membrane</keyword>
<name>R4WQL6_RIPPE</name>
<proteinExistence type="evidence at transcript level"/>
<organism evidence="9">
    <name type="scientific">Riptortus pedestris</name>
    <name type="common">Bean bug</name>
    <dbReference type="NCBI Taxonomy" id="329032"/>
    <lineage>
        <taxon>Eukaryota</taxon>
        <taxon>Metazoa</taxon>
        <taxon>Ecdysozoa</taxon>
        <taxon>Arthropoda</taxon>
        <taxon>Hexapoda</taxon>
        <taxon>Insecta</taxon>
        <taxon>Pterygota</taxon>
        <taxon>Neoptera</taxon>
        <taxon>Paraneoptera</taxon>
        <taxon>Hemiptera</taxon>
        <taxon>Heteroptera</taxon>
        <taxon>Panheteroptera</taxon>
        <taxon>Pentatomomorpha</taxon>
        <taxon>Coreoidea</taxon>
        <taxon>Alydidae</taxon>
        <taxon>Riptortus</taxon>
    </lineage>
</organism>